<evidence type="ECO:0000256" key="4">
    <source>
        <dbReference type="SAM" id="MobiDB-lite"/>
    </source>
</evidence>
<name>A0A542YQV7_9MICO</name>
<dbReference type="PROSITE" id="PS51077">
    <property type="entry name" value="HTH_ICLR"/>
    <property type="match status" value="1"/>
</dbReference>
<proteinExistence type="predicted"/>
<evidence type="ECO:0000313" key="8">
    <source>
        <dbReference type="Proteomes" id="UP000319516"/>
    </source>
</evidence>
<dbReference type="InterPro" id="IPR014757">
    <property type="entry name" value="Tscrpt_reg_IclR_C"/>
</dbReference>
<keyword evidence="1" id="KW-0805">Transcription regulation</keyword>
<dbReference type="SUPFAM" id="SSF46785">
    <property type="entry name" value="Winged helix' DNA-binding domain"/>
    <property type="match status" value="1"/>
</dbReference>
<dbReference type="InterPro" id="IPR005471">
    <property type="entry name" value="Tscrpt_reg_IclR_N"/>
</dbReference>
<dbReference type="Gene3D" id="3.30.450.40">
    <property type="match status" value="1"/>
</dbReference>
<keyword evidence="8" id="KW-1185">Reference proteome</keyword>
<dbReference type="PANTHER" id="PTHR30136">
    <property type="entry name" value="HELIX-TURN-HELIX TRANSCRIPTIONAL REGULATOR, ICLR FAMILY"/>
    <property type="match status" value="1"/>
</dbReference>
<dbReference type="Pfam" id="PF09339">
    <property type="entry name" value="HTH_IclR"/>
    <property type="match status" value="1"/>
</dbReference>
<protein>
    <submittedName>
        <fullName evidence="7">IclR family transcriptional regulator</fullName>
    </submittedName>
</protein>
<dbReference type="EMBL" id="VFOP01000001">
    <property type="protein sequence ID" value="TQL50483.1"/>
    <property type="molecule type" value="Genomic_DNA"/>
</dbReference>
<evidence type="ECO:0000313" key="7">
    <source>
        <dbReference type="EMBL" id="TQL50483.1"/>
    </source>
</evidence>
<keyword evidence="2" id="KW-0238">DNA-binding</keyword>
<evidence type="ECO:0000259" key="5">
    <source>
        <dbReference type="PROSITE" id="PS51077"/>
    </source>
</evidence>
<feature type="domain" description="HTH iclR-type" evidence="5">
    <location>
        <begin position="9"/>
        <end position="70"/>
    </location>
</feature>
<dbReference type="InterPro" id="IPR029016">
    <property type="entry name" value="GAF-like_dom_sf"/>
</dbReference>
<dbReference type="AlphaFoldDB" id="A0A542YQV7"/>
<dbReference type="RefSeq" id="WP_170230630.1">
    <property type="nucleotide sequence ID" value="NZ_BAAAIK010000002.1"/>
</dbReference>
<accession>A0A542YQV7</accession>
<dbReference type="InterPro" id="IPR036388">
    <property type="entry name" value="WH-like_DNA-bd_sf"/>
</dbReference>
<comment type="caution">
    <text evidence="7">The sequence shown here is derived from an EMBL/GenBank/DDBJ whole genome shotgun (WGS) entry which is preliminary data.</text>
</comment>
<feature type="region of interest" description="Disordered" evidence="4">
    <location>
        <begin position="248"/>
        <end position="286"/>
    </location>
</feature>
<gene>
    <name evidence="7" type="ORF">FB467_1594</name>
</gene>
<reference evidence="7 8" key="1">
    <citation type="submission" date="2019-06" db="EMBL/GenBank/DDBJ databases">
        <title>Sequencing the genomes of 1000 actinobacteria strains.</title>
        <authorList>
            <person name="Klenk H.-P."/>
        </authorList>
    </citation>
    <scope>NUCLEOTIDE SEQUENCE [LARGE SCALE GENOMIC DNA]</scope>
    <source>
        <strain evidence="7 8">DSM 12335</strain>
    </source>
</reference>
<evidence type="ECO:0000259" key="6">
    <source>
        <dbReference type="PROSITE" id="PS51078"/>
    </source>
</evidence>
<dbReference type="SMART" id="SM00346">
    <property type="entry name" value="HTH_ICLR"/>
    <property type="match status" value="1"/>
</dbReference>
<feature type="compositionally biased region" description="Low complexity" evidence="4">
    <location>
        <begin position="254"/>
        <end position="274"/>
    </location>
</feature>
<evidence type="ECO:0000256" key="3">
    <source>
        <dbReference type="ARBA" id="ARBA00023163"/>
    </source>
</evidence>
<dbReference type="PROSITE" id="PS51078">
    <property type="entry name" value="ICLR_ED"/>
    <property type="match status" value="1"/>
</dbReference>
<dbReference type="SUPFAM" id="SSF55781">
    <property type="entry name" value="GAF domain-like"/>
    <property type="match status" value="1"/>
</dbReference>
<dbReference type="Pfam" id="PF01614">
    <property type="entry name" value="IclR_C"/>
    <property type="match status" value="1"/>
</dbReference>
<dbReference type="InterPro" id="IPR036390">
    <property type="entry name" value="WH_DNA-bd_sf"/>
</dbReference>
<feature type="domain" description="IclR-ED" evidence="6">
    <location>
        <begin position="71"/>
        <end position="251"/>
    </location>
</feature>
<dbReference type="GO" id="GO:0003677">
    <property type="term" value="F:DNA binding"/>
    <property type="evidence" value="ECO:0007669"/>
    <property type="project" value="UniProtKB-KW"/>
</dbReference>
<keyword evidence="3" id="KW-0804">Transcription</keyword>
<dbReference type="PANTHER" id="PTHR30136:SF39">
    <property type="entry name" value="TRANSCRIPTIONAL REGULATORY PROTEIN"/>
    <property type="match status" value="1"/>
</dbReference>
<sequence>MNSTPPPVLQSVKRALDVLVAFEAAEPVQTPAQVASRLGLNRTTAWRYLVTLAASGLVRELPGGRFALGGRTVALAESYTHQWGRFGSAGGVALVRLRDATGETAALHIREGWTRVPIRQVESQHELHRTYRDLGEPVSLLVGSPSLAILANLSEQEQASYLDSHADLAPEGRDEVLRRLAGVRAQGYATTEGARAPNVSSVAAPVRDRHGRVLGAINVTGPEQRFTADSVPRFIAEVTGTAGWIEEQLRDTDGAGAATPRRRTASSGSVSPGGRPRRAAPAPRPR</sequence>
<dbReference type="GO" id="GO:0045892">
    <property type="term" value="P:negative regulation of DNA-templated transcription"/>
    <property type="evidence" value="ECO:0007669"/>
    <property type="project" value="TreeGrafter"/>
</dbReference>
<dbReference type="Gene3D" id="1.10.10.10">
    <property type="entry name" value="Winged helix-like DNA-binding domain superfamily/Winged helix DNA-binding domain"/>
    <property type="match status" value="1"/>
</dbReference>
<organism evidence="7 8">
    <name type="scientific">Ornithinicoccus hortensis</name>
    <dbReference type="NCBI Taxonomy" id="82346"/>
    <lineage>
        <taxon>Bacteria</taxon>
        <taxon>Bacillati</taxon>
        <taxon>Actinomycetota</taxon>
        <taxon>Actinomycetes</taxon>
        <taxon>Micrococcales</taxon>
        <taxon>Intrasporangiaceae</taxon>
        <taxon>Ornithinicoccus</taxon>
    </lineage>
</organism>
<dbReference type="Proteomes" id="UP000319516">
    <property type="component" value="Unassembled WGS sequence"/>
</dbReference>
<dbReference type="InterPro" id="IPR050707">
    <property type="entry name" value="HTH_MetabolicPath_Reg"/>
</dbReference>
<evidence type="ECO:0000256" key="2">
    <source>
        <dbReference type="ARBA" id="ARBA00023125"/>
    </source>
</evidence>
<dbReference type="GO" id="GO:0003700">
    <property type="term" value="F:DNA-binding transcription factor activity"/>
    <property type="evidence" value="ECO:0007669"/>
    <property type="project" value="TreeGrafter"/>
</dbReference>
<evidence type="ECO:0000256" key="1">
    <source>
        <dbReference type="ARBA" id="ARBA00023015"/>
    </source>
</evidence>